<dbReference type="SUPFAM" id="SSF82784">
    <property type="entry name" value="OsmC-like"/>
    <property type="match status" value="1"/>
</dbReference>
<dbReference type="InterPro" id="IPR003718">
    <property type="entry name" value="OsmC/Ohr_fam"/>
</dbReference>
<dbReference type="InterPro" id="IPR052924">
    <property type="entry name" value="OsmC/Ohr_hydroprdx_reductase"/>
</dbReference>
<comment type="caution">
    <text evidence="1">The sequence shown here is derived from an EMBL/GenBank/DDBJ whole genome shotgun (WGS) entry which is preliminary data.</text>
</comment>
<dbReference type="AlphaFoldDB" id="A0A366MQW4"/>
<dbReference type="InterPro" id="IPR015946">
    <property type="entry name" value="KH_dom-like_a/b"/>
</dbReference>
<dbReference type="PANTHER" id="PTHR35368:SF1">
    <property type="entry name" value="HYDROPEROXIDE REDUCTASE"/>
    <property type="match status" value="1"/>
</dbReference>
<dbReference type="PANTHER" id="PTHR35368">
    <property type="entry name" value="HYDROPEROXIDE REDUCTASE"/>
    <property type="match status" value="1"/>
</dbReference>
<dbReference type="InterPro" id="IPR036102">
    <property type="entry name" value="OsmC/Ohrsf"/>
</dbReference>
<name>A0A366MQW4_9BACT</name>
<reference evidence="1 2" key="1">
    <citation type="submission" date="2017-10" db="EMBL/GenBank/DDBJ databases">
        <title>Genomics of the genus Arcobacter.</title>
        <authorList>
            <person name="Perez-Cataluna A."/>
            <person name="Figueras M.J."/>
        </authorList>
    </citation>
    <scope>NUCLEOTIDE SEQUENCE [LARGE SCALE GENOMIC DNA]</scope>
    <source>
        <strain evidence="1 2">CECT 9230</strain>
    </source>
</reference>
<protein>
    <submittedName>
        <fullName evidence="1">Peroxiredoxin</fullName>
    </submittedName>
</protein>
<evidence type="ECO:0000313" key="1">
    <source>
        <dbReference type="EMBL" id="RBQ28688.1"/>
    </source>
</evidence>
<accession>A0A366MQW4</accession>
<dbReference type="Proteomes" id="UP000252669">
    <property type="component" value="Unassembled WGS sequence"/>
</dbReference>
<proteinExistence type="predicted"/>
<keyword evidence="2" id="KW-1185">Reference proteome</keyword>
<sequence length="169" mass="18766">MSYKKIDLEGLKELQVKSKNTTNPIKTLKCRTVAVEKYRHENYIRDLDAHIIDEPPVLLGDDTAPNPSEAVLAALGSCIAVGIQANLVNRGINFTKIEVKLEGDIDISAVWGTGELSDKTIGFTHIRVLVDLESDLDEKQRDELIEHVLNYSPVTGSLRNPVEVKYVAK</sequence>
<dbReference type="RefSeq" id="WP_113894768.1">
    <property type="nucleotide sequence ID" value="NZ_JANJGA010000013.1"/>
</dbReference>
<dbReference type="EMBL" id="PDKB01000013">
    <property type="protein sequence ID" value="RBQ28688.1"/>
    <property type="molecule type" value="Genomic_DNA"/>
</dbReference>
<evidence type="ECO:0000313" key="2">
    <source>
        <dbReference type="Proteomes" id="UP000252669"/>
    </source>
</evidence>
<dbReference type="Gene3D" id="3.30.300.20">
    <property type="match status" value="1"/>
</dbReference>
<organism evidence="1 2">
    <name type="scientific">Aliarcobacter vitoriensis</name>
    <dbReference type="NCBI Taxonomy" id="2011099"/>
    <lineage>
        <taxon>Bacteria</taxon>
        <taxon>Pseudomonadati</taxon>
        <taxon>Campylobacterota</taxon>
        <taxon>Epsilonproteobacteria</taxon>
        <taxon>Campylobacterales</taxon>
        <taxon>Arcobacteraceae</taxon>
        <taxon>Aliarcobacter</taxon>
    </lineage>
</organism>
<dbReference type="OrthoDB" id="5356953at2"/>
<gene>
    <name evidence="1" type="ORF">CRU91_08315</name>
</gene>
<dbReference type="Pfam" id="PF02566">
    <property type="entry name" value="OsmC"/>
    <property type="match status" value="1"/>
</dbReference>